<sequence>MTNSYTDLCKTLEDKIISTSDITSEDSIDSGLQDENSLDSNMSEKVNVETVLQCQMSKSLSEVQMSQTLDDADRSISQNFAKNIEKQFNNMIKEIEIQLSTSIYKEYDSLIRFLQYPMNFIEIQEISTLVKSDNFSYNSFIASLVQHAYDLIELGLESQFVKLLQVFISLSKAPMMESVALEMKWSLDELSNTGQNAIHYFLCSNGICDLIIRCIENPNTSETIFVMANELAINLLKHSNKYVQELLRVQPHNVTNFNLIEEIKSLFINLWKINDKLINAATIDSNNENIHNNDSNNNDTLNYCYINHKTPNSKQKCFSSTENNPLKIVQNNINIMEPITIYQRKFNKSLFLEVNHNQQNVQIQKNNSIHFIQPEIIILILTCLIEFCHGPCLNNQNEILFGSPNILHLLVNLILSTPKWIRNNKLKDITCSLAEISCLSIKLLLAVLEGRHEDKVYQQLIELCPLDKLISTIHYYHILSEDSDFATNHPRESFHKCGHLLFILTQYLYRCFPAIFKHMKTSENHDHNNNNQLWSESNSYNTTEGKNCLYEMKCTDHNNISLNDTRKLDFNNTIIKRLIKGKSDIILSLQHYTINTAQIEIVREDNRIERIVYPIPKICHYLTNTKKHQLLTINNMDNDYSKIPSLFKIIEEIYAEMLCAEHMLSRFAFSFIFIYIWLNE</sequence>
<dbReference type="InterPro" id="IPR015925">
    <property type="entry name" value="Ryanodine_IP3_receptor"/>
</dbReference>
<accession>A0A183LSJ4</accession>
<dbReference type="Proteomes" id="UP000277204">
    <property type="component" value="Unassembled WGS sequence"/>
</dbReference>
<dbReference type="EMBL" id="UZAI01002589">
    <property type="protein sequence ID" value="VDO72971.1"/>
    <property type="molecule type" value="Genomic_DNA"/>
</dbReference>
<gene>
    <name evidence="1" type="ORF">SMRZ_LOCUS6769</name>
</gene>
<proteinExistence type="predicted"/>
<keyword evidence="2" id="KW-1185">Reference proteome</keyword>
<evidence type="ECO:0000313" key="2">
    <source>
        <dbReference type="Proteomes" id="UP000277204"/>
    </source>
</evidence>
<reference evidence="1 2" key="1">
    <citation type="submission" date="2018-11" db="EMBL/GenBank/DDBJ databases">
        <authorList>
            <consortium name="Pathogen Informatics"/>
        </authorList>
    </citation>
    <scope>NUCLEOTIDE SEQUENCE [LARGE SCALE GENOMIC DNA]</scope>
    <source>
        <strain evidence="1 2">Zambia</strain>
    </source>
</reference>
<organism evidence="1 2">
    <name type="scientific">Schistosoma margrebowiei</name>
    <dbReference type="NCBI Taxonomy" id="48269"/>
    <lineage>
        <taxon>Eukaryota</taxon>
        <taxon>Metazoa</taxon>
        <taxon>Spiralia</taxon>
        <taxon>Lophotrochozoa</taxon>
        <taxon>Platyhelminthes</taxon>
        <taxon>Trematoda</taxon>
        <taxon>Digenea</taxon>
        <taxon>Strigeidida</taxon>
        <taxon>Schistosomatoidea</taxon>
        <taxon>Schistosomatidae</taxon>
        <taxon>Schistosoma</taxon>
    </lineage>
</organism>
<evidence type="ECO:0000313" key="1">
    <source>
        <dbReference type="EMBL" id="VDO72971.1"/>
    </source>
</evidence>
<dbReference type="AlphaFoldDB" id="A0A183LSJ4"/>
<dbReference type="PANTHER" id="PTHR45816:SF4">
    <property type="entry name" value="RYR_IP3R HOMOLOGY ASSOCIATED DOMAIN-CONTAINING PROTEIN"/>
    <property type="match status" value="1"/>
</dbReference>
<protein>
    <submittedName>
        <fullName evidence="1">Uncharacterized protein</fullName>
    </submittedName>
</protein>
<name>A0A183LSJ4_9TREM</name>
<dbReference type="GO" id="GO:0006816">
    <property type="term" value="P:calcium ion transport"/>
    <property type="evidence" value="ECO:0007669"/>
    <property type="project" value="InterPro"/>
</dbReference>
<dbReference type="PANTHER" id="PTHR45816">
    <property type="entry name" value="MIR DOMAIN-CONTAINING PROTEIN"/>
    <property type="match status" value="1"/>
</dbReference>
<dbReference type="STRING" id="48269.A0A183LSJ4"/>